<evidence type="ECO:0000313" key="3">
    <source>
        <dbReference type="Proteomes" id="UP001375240"/>
    </source>
</evidence>
<proteinExistence type="predicted"/>
<feature type="compositionally biased region" description="Acidic residues" evidence="1">
    <location>
        <begin position="30"/>
        <end position="44"/>
    </location>
</feature>
<feature type="region of interest" description="Disordered" evidence="1">
    <location>
        <begin position="1"/>
        <end position="57"/>
    </location>
</feature>
<dbReference type="EMBL" id="JAVHNQ010000008">
    <property type="protein sequence ID" value="KAK6341087.1"/>
    <property type="molecule type" value="Genomic_DNA"/>
</dbReference>
<name>A0AAV9UKI2_9PEZI</name>
<dbReference type="AlphaFoldDB" id="A0AAV9UKI2"/>
<organism evidence="2 3">
    <name type="scientific">Orbilia brochopaga</name>
    <dbReference type="NCBI Taxonomy" id="3140254"/>
    <lineage>
        <taxon>Eukaryota</taxon>
        <taxon>Fungi</taxon>
        <taxon>Dikarya</taxon>
        <taxon>Ascomycota</taxon>
        <taxon>Pezizomycotina</taxon>
        <taxon>Orbiliomycetes</taxon>
        <taxon>Orbiliales</taxon>
        <taxon>Orbiliaceae</taxon>
        <taxon>Orbilia</taxon>
    </lineage>
</organism>
<evidence type="ECO:0000313" key="2">
    <source>
        <dbReference type="EMBL" id="KAK6341088.1"/>
    </source>
</evidence>
<sequence length="97" mass="11082">MSTYDDMMDTSSDNKGKGKAKDESKPIDHAEEEEEDSSSEEESGDAVVEGSKPDSYLNNFLSTKAPALVNTRVYKYPDPLTLFVFKKILSYWYRRRT</sequence>
<dbReference type="EMBL" id="JAVHNQ010000008">
    <property type="protein sequence ID" value="KAK6341088.1"/>
    <property type="molecule type" value="Genomic_DNA"/>
</dbReference>
<gene>
    <name evidence="2" type="ORF">TWF696_009394</name>
</gene>
<reference evidence="2 3" key="1">
    <citation type="submission" date="2019-10" db="EMBL/GenBank/DDBJ databases">
        <authorList>
            <person name="Palmer J.M."/>
        </authorList>
    </citation>
    <scope>NUCLEOTIDE SEQUENCE [LARGE SCALE GENOMIC DNA]</scope>
    <source>
        <strain evidence="2 3">TWF696</strain>
    </source>
</reference>
<keyword evidence="3" id="KW-1185">Reference proteome</keyword>
<feature type="compositionally biased region" description="Low complexity" evidence="1">
    <location>
        <begin position="1"/>
        <end position="11"/>
    </location>
</feature>
<dbReference type="Proteomes" id="UP001375240">
    <property type="component" value="Unassembled WGS sequence"/>
</dbReference>
<comment type="caution">
    <text evidence="2">The sequence shown here is derived from an EMBL/GenBank/DDBJ whole genome shotgun (WGS) entry which is preliminary data.</text>
</comment>
<evidence type="ECO:0000256" key="1">
    <source>
        <dbReference type="SAM" id="MobiDB-lite"/>
    </source>
</evidence>
<feature type="compositionally biased region" description="Basic and acidic residues" evidence="1">
    <location>
        <begin position="12"/>
        <end position="29"/>
    </location>
</feature>
<accession>A0AAV9UKI2</accession>
<protein>
    <submittedName>
        <fullName evidence="2">Uncharacterized protein</fullName>
    </submittedName>
</protein>